<comment type="cofactor">
    <cofactor evidence="1">
        <name>Mg(2+)</name>
        <dbReference type="ChEBI" id="CHEBI:18420"/>
    </cofactor>
</comment>
<dbReference type="PANTHER" id="PTHR31609:SF1">
    <property type="entry name" value="CARBOHYDRATE DEACETYLASE"/>
    <property type="match status" value="1"/>
</dbReference>
<evidence type="ECO:0000313" key="7">
    <source>
        <dbReference type="Proteomes" id="UP000034407"/>
    </source>
</evidence>
<dbReference type="Gene3D" id="3.20.20.370">
    <property type="entry name" value="Glycoside hydrolase/deacetylase"/>
    <property type="match status" value="1"/>
</dbReference>
<dbReference type="PATRIC" id="fig|1629550.3.peg.1975"/>
<protein>
    <submittedName>
        <fullName evidence="6">Cellobiose-phosphate degrading protein</fullName>
    </submittedName>
</protein>
<keyword evidence="4" id="KW-0460">Magnesium</keyword>
<evidence type="ECO:0000256" key="1">
    <source>
        <dbReference type="ARBA" id="ARBA00001946"/>
    </source>
</evidence>
<comment type="caution">
    <text evidence="6">The sequence shown here is derived from an EMBL/GenBank/DDBJ whole genome shotgun (WGS) entry which is preliminary data.</text>
</comment>
<dbReference type="OrthoDB" id="9774177at2"/>
<dbReference type="AlphaFoldDB" id="A0A0M3DDG8"/>
<dbReference type="GO" id="GO:0046872">
    <property type="term" value="F:metal ion binding"/>
    <property type="evidence" value="ECO:0007669"/>
    <property type="project" value="UniProtKB-KW"/>
</dbReference>
<dbReference type="GO" id="GO:0016811">
    <property type="term" value="F:hydrolase activity, acting on carbon-nitrogen (but not peptide) bonds, in linear amides"/>
    <property type="evidence" value="ECO:0007669"/>
    <property type="project" value="InterPro"/>
</dbReference>
<dbReference type="GO" id="GO:0000272">
    <property type="term" value="P:polysaccharide catabolic process"/>
    <property type="evidence" value="ECO:0007669"/>
    <property type="project" value="InterPro"/>
</dbReference>
<dbReference type="Pfam" id="PF04794">
    <property type="entry name" value="YdjC"/>
    <property type="match status" value="1"/>
</dbReference>
<reference evidence="6 7" key="1">
    <citation type="submission" date="2015-04" db="EMBL/GenBank/DDBJ databases">
        <title>Microcin producing Clostridium sp. JC272T.</title>
        <authorList>
            <person name="Jyothsna T."/>
            <person name="Sasikala C."/>
            <person name="Ramana C."/>
        </authorList>
    </citation>
    <scope>NUCLEOTIDE SEQUENCE [LARGE SCALE GENOMIC DNA]</scope>
    <source>
        <strain evidence="6 7">JC272</strain>
    </source>
</reference>
<evidence type="ECO:0000256" key="3">
    <source>
        <dbReference type="ARBA" id="ARBA00022801"/>
    </source>
</evidence>
<proteinExistence type="predicted"/>
<dbReference type="PANTHER" id="PTHR31609">
    <property type="entry name" value="YDJC DEACETYLASE FAMILY MEMBER"/>
    <property type="match status" value="1"/>
</dbReference>
<dbReference type="EMBL" id="LBBT01000251">
    <property type="protein sequence ID" value="KKY00700.1"/>
    <property type="molecule type" value="Genomic_DNA"/>
</dbReference>
<keyword evidence="3" id="KW-0378">Hydrolase</keyword>
<dbReference type="CDD" id="cd10803">
    <property type="entry name" value="YdjC_EF3048_like"/>
    <property type="match status" value="1"/>
</dbReference>
<dbReference type="InterPro" id="IPR011330">
    <property type="entry name" value="Glyco_hydro/deAcase_b/a-brl"/>
</dbReference>
<organism evidence="6 7">
    <name type="scientific">Paraclostridium benzoelyticum</name>
    <dbReference type="NCBI Taxonomy" id="1629550"/>
    <lineage>
        <taxon>Bacteria</taxon>
        <taxon>Bacillati</taxon>
        <taxon>Bacillota</taxon>
        <taxon>Clostridia</taxon>
        <taxon>Peptostreptococcales</taxon>
        <taxon>Peptostreptococcaceae</taxon>
        <taxon>Paraclostridium</taxon>
    </lineage>
</organism>
<sequence>MTNIIINADDFGYCEGVNQGVISAYKNGVVTSCSIMAGMPGFNQAVKLLNENKGLGCGVHMTLSCYKPVLDTHKTLVDESGYFFRRITKEKSMEFDLDEVYLELCSQIDKAIGAGVKISHLDSHHHIHTLEEFRPVIEKILEKYKLPIRGGFEYEISYDKVVPLIDSFYGENISNDYFNNNIDDIKKFKVVDIMSHPAFVDAFLSKSTSYSIQRTLEHEILTSFELKQFFEDNNINLINYNNIGESEGI</sequence>
<evidence type="ECO:0000256" key="2">
    <source>
        <dbReference type="ARBA" id="ARBA00022723"/>
    </source>
</evidence>
<dbReference type="InterPro" id="IPR006879">
    <property type="entry name" value="YdjC-like"/>
</dbReference>
<gene>
    <name evidence="6" type="ORF">VN21_12655</name>
</gene>
<evidence type="ECO:0000256" key="5">
    <source>
        <dbReference type="ARBA" id="ARBA00023277"/>
    </source>
</evidence>
<keyword evidence="5" id="KW-0119">Carbohydrate metabolism</keyword>
<accession>A0A0M3DDG8</accession>
<evidence type="ECO:0000256" key="4">
    <source>
        <dbReference type="ARBA" id="ARBA00022842"/>
    </source>
</evidence>
<dbReference type="InterPro" id="IPR022948">
    <property type="entry name" value="COD_ChbG_bac"/>
</dbReference>
<dbReference type="Proteomes" id="UP000034407">
    <property type="component" value="Unassembled WGS sequence"/>
</dbReference>
<name>A0A0M3DDG8_9FIRM</name>
<dbReference type="GO" id="GO:0019213">
    <property type="term" value="F:deacetylase activity"/>
    <property type="evidence" value="ECO:0007669"/>
    <property type="project" value="TreeGrafter"/>
</dbReference>
<keyword evidence="7" id="KW-1185">Reference proteome</keyword>
<dbReference type="RefSeq" id="WP_046823560.1">
    <property type="nucleotide sequence ID" value="NZ_LBBT01000251.1"/>
</dbReference>
<evidence type="ECO:0000313" key="6">
    <source>
        <dbReference type="EMBL" id="KKY00700.1"/>
    </source>
</evidence>
<dbReference type="SUPFAM" id="SSF88713">
    <property type="entry name" value="Glycoside hydrolase/deacetylase"/>
    <property type="match status" value="1"/>
</dbReference>
<keyword evidence="2" id="KW-0479">Metal-binding</keyword>